<sequence>MRLALIMLPFLFLIGCKSSLFEGLEEDQANQIIAVLSQHGIEGVKDRSADKKWNVSVDVDDVVSATEITREYALPRGNHANLGDLFSRQGLISNPDEDRVRYVYGLTQELSETLEKIDGVLVARVHIVQPERDPLMRQVAPPSASVMLRYRSDYNLEYMRDKIRNLVAGSVEGLTPDRVSLTFIPVTPVAEPADAKGDARTHFAMPAVETRHDTTLMLIVVAVMAILLIVSAWVWKSGIRSFARAFYRRRKPTTATEAHPDEKPGNSGQGDAP</sequence>
<keyword evidence="8" id="KW-1133">Transmembrane helix</keyword>
<dbReference type="PROSITE" id="PS51257">
    <property type="entry name" value="PROKAR_LIPOPROTEIN"/>
    <property type="match status" value="1"/>
</dbReference>
<keyword evidence="3 8" id="KW-0732">Signal</keyword>
<dbReference type="Gene3D" id="3.30.70.1530">
    <property type="entry name" value="Hypothetical protein rpa1041"/>
    <property type="match status" value="1"/>
</dbReference>
<accession>A0ABW9BCK3</accession>
<evidence type="ECO:0000256" key="6">
    <source>
        <dbReference type="ARBA" id="ARBA00023237"/>
    </source>
</evidence>
<evidence type="ECO:0000256" key="5">
    <source>
        <dbReference type="ARBA" id="ARBA00023139"/>
    </source>
</evidence>
<gene>
    <name evidence="11" type="primary">sctJ</name>
    <name evidence="11" type="ORF">PQR03_06435</name>
</gene>
<dbReference type="InterPro" id="IPR003282">
    <property type="entry name" value="T3SS_SctJ"/>
</dbReference>
<evidence type="ECO:0000256" key="2">
    <source>
        <dbReference type="ARBA" id="ARBA00009509"/>
    </source>
</evidence>
<name>A0ABW9BCK3_9BURK</name>
<dbReference type="RefSeq" id="WP_408257236.1">
    <property type="nucleotide sequence ID" value="NZ_JAQQCK010000001.1"/>
</dbReference>
<dbReference type="PANTHER" id="PTHR30046:SF2">
    <property type="entry name" value="YOP PROTEINS TRANSLOCATION LIPOPROTEIN J"/>
    <property type="match status" value="1"/>
</dbReference>
<keyword evidence="5 8" id="KW-0564">Palmitate</keyword>
<dbReference type="Gene3D" id="3.30.300.30">
    <property type="match status" value="1"/>
</dbReference>
<keyword evidence="7 8" id="KW-0449">Lipoprotein</keyword>
<feature type="domain" description="Flagellar M-ring N-terminal" evidence="10">
    <location>
        <begin position="19"/>
        <end position="181"/>
    </location>
</feature>
<dbReference type="EMBL" id="JAQQDR010000002">
    <property type="protein sequence ID" value="MFM0237762.1"/>
    <property type="molecule type" value="Genomic_DNA"/>
</dbReference>
<dbReference type="InterPro" id="IPR045851">
    <property type="entry name" value="AMP-bd_C_sf"/>
</dbReference>
<evidence type="ECO:0000313" key="12">
    <source>
        <dbReference type="Proteomes" id="UP001629274"/>
    </source>
</evidence>
<reference evidence="11 12" key="1">
    <citation type="journal article" date="2024" name="Chem. Sci.">
        <title>Discovery of megapolipeptins by genome mining of a Burkholderiales bacteria collection.</title>
        <authorList>
            <person name="Paulo B.S."/>
            <person name="Recchia M.J.J."/>
            <person name="Lee S."/>
            <person name="Fergusson C.H."/>
            <person name="Romanowski S.B."/>
            <person name="Hernandez A."/>
            <person name="Krull N."/>
            <person name="Liu D.Y."/>
            <person name="Cavanagh H."/>
            <person name="Bos A."/>
            <person name="Gray C.A."/>
            <person name="Murphy B.T."/>
            <person name="Linington R.G."/>
            <person name="Eustaquio A.S."/>
        </authorList>
    </citation>
    <scope>NUCLEOTIDE SEQUENCE [LARGE SCALE GENOMIC DNA]</scope>
    <source>
        <strain evidence="11 12">RL17-351-BIE-A</strain>
    </source>
</reference>
<evidence type="ECO:0000256" key="1">
    <source>
        <dbReference type="ARBA" id="ARBA00004459"/>
    </source>
</evidence>
<keyword evidence="12" id="KW-1185">Reference proteome</keyword>
<evidence type="ECO:0000313" key="11">
    <source>
        <dbReference type="EMBL" id="MFM0237762.1"/>
    </source>
</evidence>
<comment type="caution">
    <text evidence="11">The sequence shown here is derived from an EMBL/GenBank/DDBJ whole genome shotgun (WGS) entry which is preliminary data.</text>
</comment>
<evidence type="ECO:0000256" key="4">
    <source>
        <dbReference type="ARBA" id="ARBA00023136"/>
    </source>
</evidence>
<organism evidence="11 12">
    <name type="scientific">Paraburkholderia phytofirmans</name>
    <dbReference type="NCBI Taxonomy" id="261302"/>
    <lineage>
        <taxon>Bacteria</taxon>
        <taxon>Pseudomonadati</taxon>
        <taxon>Pseudomonadota</taxon>
        <taxon>Betaproteobacteria</taxon>
        <taxon>Burkholderiales</taxon>
        <taxon>Burkholderiaceae</taxon>
        <taxon>Paraburkholderia</taxon>
    </lineage>
</organism>
<comment type="subcellular location">
    <subcellularLocation>
        <location evidence="1">Cell outer membrane</location>
        <topology evidence="1">Lipid-anchor</topology>
    </subcellularLocation>
</comment>
<dbReference type="Proteomes" id="UP001629274">
    <property type="component" value="Unassembled WGS sequence"/>
</dbReference>
<evidence type="ECO:0000256" key="3">
    <source>
        <dbReference type="ARBA" id="ARBA00022729"/>
    </source>
</evidence>
<evidence type="ECO:0000259" key="10">
    <source>
        <dbReference type="Pfam" id="PF01514"/>
    </source>
</evidence>
<keyword evidence="8" id="KW-0812">Transmembrane</keyword>
<comment type="similarity">
    <text evidence="2 8">Belongs to the YscJ lipoprotein family.</text>
</comment>
<dbReference type="PANTHER" id="PTHR30046">
    <property type="entry name" value="FLAGELLAR M-RING PROTEIN"/>
    <property type="match status" value="1"/>
</dbReference>
<dbReference type="InterPro" id="IPR006182">
    <property type="entry name" value="FliF_N_dom"/>
</dbReference>
<evidence type="ECO:0000256" key="9">
    <source>
        <dbReference type="SAM" id="MobiDB-lite"/>
    </source>
</evidence>
<feature type="region of interest" description="Disordered" evidence="9">
    <location>
        <begin position="252"/>
        <end position="273"/>
    </location>
</feature>
<dbReference type="InterPro" id="IPR043427">
    <property type="entry name" value="YscJ/FliF"/>
</dbReference>
<protein>
    <recommendedName>
        <fullName evidence="8">Lipoprotein</fullName>
    </recommendedName>
</protein>
<evidence type="ECO:0000256" key="7">
    <source>
        <dbReference type="ARBA" id="ARBA00023288"/>
    </source>
</evidence>
<dbReference type="Pfam" id="PF01514">
    <property type="entry name" value="YscJ_FliF"/>
    <property type="match status" value="1"/>
</dbReference>
<dbReference type="PRINTS" id="PR01338">
    <property type="entry name" value="TYPE3OMKPROT"/>
</dbReference>
<keyword evidence="6 8" id="KW-0998">Cell outer membrane</keyword>
<evidence type="ECO:0000256" key="8">
    <source>
        <dbReference type="RuleBase" id="RU364102"/>
    </source>
</evidence>
<feature type="transmembrane region" description="Helical" evidence="8">
    <location>
        <begin position="216"/>
        <end position="235"/>
    </location>
</feature>
<proteinExistence type="inferred from homology"/>
<dbReference type="NCBIfam" id="TIGR02544">
    <property type="entry name" value="III_secr_YscJ"/>
    <property type="match status" value="1"/>
</dbReference>
<keyword evidence="4 8" id="KW-0472">Membrane</keyword>